<dbReference type="AlphaFoldDB" id="A0A855SAN0"/>
<evidence type="ECO:0000313" key="1">
    <source>
        <dbReference type="EMBL" id="PSX03680.1"/>
    </source>
</evidence>
<reference evidence="1 2" key="1">
    <citation type="submission" date="2018-01" db="EMBL/GenBank/DDBJ databases">
        <title>Whole genome sequencing of Histamine producing bacteria.</title>
        <authorList>
            <person name="Butler K."/>
        </authorList>
    </citation>
    <scope>NUCLEOTIDE SEQUENCE [LARGE SCALE GENOMIC DNA]</scope>
    <source>
        <strain evidence="1 2">A2-1</strain>
    </source>
</reference>
<accession>A0A855SAN0</accession>
<protein>
    <submittedName>
        <fullName evidence="1">Uncharacterized protein</fullName>
    </submittedName>
</protein>
<dbReference type="EMBL" id="PYOY01000018">
    <property type="protein sequence ID" value="PSX03680.1"/>
    <property type="molecule type" value="Genomic_DNA"/>
</dbReference>
<dbReference type="Proteomes" id="UP000241440">
    <property type="component" value="Unassembled WGS sequence"/>
</dbReference>
<gene>
    <name evidence="1" type="ORF">C0W41_20865</name>
</gene>
<evidence type="ECO:0000313" key="2">
    <source>
        <dbReference type="Proteomes" id="UP000241440"/>
    </source>
</evidence>
<name>A0A855SAN0_PHOAN</name>
<organism evidence="1 2">
    <name type="scientific">Photobacterium angustum</name>
    <dbReference type="NCBI Taxonomy" id="661"/>
    <lineage>
        <taxon>Bacteria</taxon>
        <taxon>Pseudomonadati</taxon>
        <taxon>Pseudomonadota</taxon>
        <taxon>Gammaproteobacteria</taxon>
        <taxon>Vibrionales</taxon>
        <taxon>Vibrionaceae</taxon>
        <taxon>Photobacterium</taxon>
    </lineage>
</organism>
<proteinExistence type="predicted"/>
<sequence length="75" mass="8796">MLFLSCENLCYIAFYIVKKRRVGVVRLRTDITVFILDRYDGKSNTRERKIRLSLLRVYGIESGGNVIFFSAMVDR</sequence>
<comment type="caution">
    <text evidence="1">The sequence shown here is derived from an EMBL/GenBank/DDBJ whole genome shotgun (WGS) entry which is preliminary data.</text>
</comment>